<proteinExistence type="predicted"/>
<organism evidence="2 3">
    <name type="scientific">Trypanosoma theileri</name>
    <dbReference type="NCBI Taxonomy" id="67003"/>
    <lineage>
        <taxon>Eukaryota</taxon>
        <taxon>Discoba</taxon>
        <taxon>Euglenozoa</taxon>
        <taxon>Kinetoplastea</taxon>
        <taxon>Metakinetoplastina</taxon>
        <taxon>Trypanosomatida</taxon>
        <taxon>Trypanosomatidae</taxon>
        <taxon>Trypanosoma</taxon>
    </lineage>
</organism>
<comment type="caution">
    <text evidence="2">The sequence shown here is derived from an EMBL/GenBank/DDBJ whole genome shotgun (WGS) entry which is preliminary data.</text>
</comment>
<evidence type="ECO:0000256" key="1">
    <source>
        <dbReference type="SAM" id="MobiDB-lite"/>
    </source>
</evidence>
<protein>
    <submittedName>
        <fullName evidence="2">Uncharacterized protein</fullName>
    </submittedName>
</protein>
<gene>
    <name evidence="2" type="ORF">TM35_000013390</name>
</gene>
<dbReference type="RefSeq" id="XP_028887528.1">
    <property type="nucleotide sequence ID" value="XM_029021020.1"/>
</dbReference>
<name>A0A1X0P959_9TRYP</name>
<keyword evidence="3" id="KW-1185">Reference proteome</keyword>
<accession>A0A1X0P959</accession>
<dbReference type="AlphaFoldDB" id="A0A1X0P959"/>
<evidence type="ECO:0000313" key="3">
    <source>
        <dbReference type="Proteomes" id="UP000192257"/>
    </source>
</evidence>
<dbReference type="GeneID" id="39980800"/>
<dbReference type="OrthoDB" id="243989at2759"/>
<dbReference type="Proteomes" id="UP000192257">
    <property type="component" value="Unassembled WGS sequence"/>
</dbReference>
<feature type="compositionally biased region" description="Polar residues" evidence="1">
    <location>
        <begin position="101"/>
        <end position="110"/>
    </location>
</feature>
<evidence type="ECO:0000313" key="2">
    <source>
        <dbReference type="EMBL" id="ORC93462.1"/>
    </source>
</evidence>
<reference evidence="2 3" key="1">
    <citation type="submission" date="2017-03" db="EMBL/GenBank/DDBJ databases">
        <title>An alternative strategy for trypanosome survival in the mammalian bloodstream revealed through genome and transcriptome analysis of the ubiquitous bovine parasite Trypanosoma (Megatrypanum) theileri.</title>
        <authorList>
            <person name="Kelly S."/>
            <person name="Ivens A."/>
            <person name="Mott A."/>
            <person name="O'Neill E."/>
            <person name="Emms D."/>
            <person name="Macleod O."/>
            <person name="Voorheis P."/>
            <person name="Matthews J."/>
            <person name="Matthews K."/>
            <person name="Carrington M."/>
        </authorList>
    </citation>
    <scope>NUCLEOTIDE SEQUENCE [LARGE SCALE GENOMIC DNA]</scope>
    <source>
        <strain evidence="2">Edinburgh</strain>
    </source>
</reference>
<sequence length="405" mass="46591">MNEEELRRIVKTGDAATLHAYIQRSQRPLSQPLDAEARFVYYHLPHDTSTPHHSLESRLAGGEPYEKSPNSLISDYHGPTTTVIIPPEGRKSDLGSRISRHQPSPSLGRQLYTQSNLSELAWVIDRSPWSSDILRSSSALFPPNEFRDVIRWERSSSERILRQSSGKKKLSSSYSLPSTSNIPMGRKIPCTKESHHHNKEKLKEILTGLQSVESEERRRRGKIEAAYSKLYIEAIRWHYMFLEQCDKDKTDLLKLEYTARCSIAEEENIHFKKILELSLDDVMGSCQDSVRMQWLRKLMANALTLHEWVNMNSSLTYQKGFNNRDAASKVGDVCSVGERNLHEDSGYREKRIPELKVTPEKVISRVDDIQTKTYETARDHRSMAVRPSRPRVLPLTEPHEECIVI</sequence>
<dbReference type="VEuPathDB" id="TriTrypDB:TM35_000013390"/>
<feature type="region of interest" description="Disordered" evidence="1">
    <location>
        <begin position="49"/>
        <end position="110"/>
    </location>
</feature>
<feature type="compositionally biased region" description="Polar residues" evidence="1">
    <location>
        <begin position="68"/>
        <end position="83"/>
    </location>
</feature>
<dbReference type="EMBL" id="NBCO01000001">
    <property type="protein sequence ID" value="ORC93462.1"/>
    <property type="molecule type" value="Genomic_DNA"/>
</dbReference>